<dbReference type="Pfam" id="PF03901">
    <property type="entry name" value="Glyco_transf_22"/>
    <property type="match status" value="1"/>
</dbReference>
<evidence type="ECO:0000256" key="10">
    <source>
        <dbReference type="ARBA" id="ARBA00023136"/>
    </source>
</evidence>
<dbReference type="InterPro" id="IPR003593">
    <property type="entry name" value="AAA+_ATPase"/>
</dbReference>
<evidence type="ECO:0000256" key="5">
    <source>
        <dbReference type="ARBA" id="ARBA00022737"/>
    </source>
</evidence>
<comment type="caution">
    <text evidence="14">The sequence shown here is derived from an EMBL/GenBank/DDBJ whole genome shotgun (WGS) entry which is preliminary data.</text>
</comment>
<evidence type="ECO:0000256" key="4">
    <source>
        <dbReference type="ARBA" id="ARBA00022692"/>
    </source>
</evidence>
<dbReference type="InterPro" id="IPR017871">
    <property type="entry name" value="ABC_transporter-like_CS"/>
</dbReference>
<feature type="transmembrane region" description="Helical" evidence="12">
    <location>
        <begin position="169"/>
        <end position="189"/>
    </location>
</feature>
<keyword evidence="10 12" id="KW-0472">Membrane</keyword>
<dbReference type="InterPro" id="IPR050611">
    <property type="entry name" value="ABCF"/>
</dbReference>
<dbReference type="GO" id="GO:0016887">
    <property type="term" value="F:ATP hydrolysis activity"/>
    <property type="evidence" value="ECO:0007669"/>
    <property type="project" value="InterPro"/>
</dbReference>
<gene>
    <name evidence="14" type="ORF">B0A50_02098</name>
</gene>
<feature type="transmembrane region" description="Helical" evidence="12">
    <location>
        <begin position="5"/>
        <end position="24"/>
    </location>
</feature>
<proteinExistence type="predicted"/>
<evidence type="ECO:0000256" key="12">
    <source>
        <dbReference type="SAM" id="Phobius"/>
    </source>
</evidence>
<dbReference type="PANTHER" id="PTHR19211">
    <property type="entry name" value="ATP-BINDING TRANSPORT PROTEIN-RELATED"/>
    <property type="match status" value="1"/>
</dbReference>
<dbReference type="Gene3D" id="3.40.50.300">
    <property type="entry name" value="P-loop containing nucleotide triphosphate hydrolases"/>
    <property type="match status" value="2"/>
</dbReference>
<feature type="domain" description="ABC transporter" evidence="13">
    <location>
        <begin position="1223"/>
        <end position="1442"/>
    </location>
</feature>
<dbReference type="PROSITE" id="PS00211">
    <property type="entry name" value="ABC_TRANSPORTER_1"/>
    <property type="match status" value="1"/>
</dbReference>
<evidence type="ECO:0000256" key="1">
    <source>
        <dbReference type="ARBA" id="ARBA00004477"/>
    </source>
</evidence>
<sequence length="1444" mass="161152">MRRGVLYLFLALVRFYFATLPSYIHPDEHFQGPEIIAAETFYWPTHKTWEFTSARPIRSTFPLRLLYQPPLILLKWLAEGLGYQVSPLAVFYVLRAQMFLLSFVLEDWALHELLPIKRERATVLLLVASSYVTWTFQMHSFSNSLETIVVLWCLVLMRRMRADREHTQVQLCVALAFLGVLGVFNRITFPAFLVVSGIQLLPHLAVKPWRMPIMLLAGGLTTLLATAMDTEYYTRHTLHFRNIVTNGVFTPYNNLIYNLDAANLSQHGLHPFWQHFLANLPQLLGPATPLLLLPSRQNTPLFWSAIVGIAILSIFAHQEPRFLLPAIPLLLASLKPPTKTLARTWLAAWLAFNLAAGLVFGVYHQAGVVPVQNWLRQQPDVAHALWWRTYSPPRWLLGTQNLRVNTTDLMGIPGAQMLDQLRAVTICHSENVNTTLLIAPSSATFLDLYTRQPSQGSQTSDLVFQHLYHHHQHIGLDDLDFGEEGVLDKRMLIKDTKLRFGVGKVLLKYIIIGQHGFMQTREGATWFSRVKAPDAPSVHLDNDGLSHQRQATAAAVEHIHTIYPSSAVHGETQAWPIATMAPPALSSADLTHLTPDALFANISSQKTPFQAPTPYGPVYLLPPHIWHLVKITLLACFIMLCLLSLLAATFTTRKAATLAMEVCQLVIGPDRPRSSSSEVRSTERNDKKKNKNLRATQNQVLVPPPQKHEKPLQTFPTLFVTLLSLTKHIPVAVVSSPRGLEVLRWFFHVPRMVAVGVVVHGVMALTAVLAIWVLLVVRAVVRCKKGRGARGGEDGEEGHEEGRPESGNPAASGDGAGDAHRSISSPHTTAIMVSASKAARQAKRDADGKGKKGKADAAPLLDGDGNPLPDSEQPASQMTERVKKLALQEDKEGISDRVTTGVLASLEASRDVKITSASLVFHGKVLFNDSTLEVNYGRRYGLLGENGCGKSTLLRSIASREFPFPDHIDIYLLNEGAELSEDGALEWVVKQAEQKLKDMEAQSEKILEDEGPDSPKLEVLYEQIDGMDPSTFQTRASLILTGLGFNKKTIHKKTKDMSGGWRMRVALAKALFVKPSLLLLDDPTAHLDLEACVWLEEYLKKWDRTLILVSHSMDFINGVCTNMVDMRMKSLLYYGGNYDSYMKTRTEHEVNQEKAYAKQQEEIKHIKEFIAKAGTYANLVRQAKSRQKILDKMEADGFIQPVHKDRVFSFRFADVEKLPPPVLSLDNVTFSYSGNKTDNLYENLDFGVDMDSRTALVGPNGVGKSTLLRIFTGKLSPTAGSVSRHTHLKLGMYSQHSAEQLDLTKSSLDFVRDKYPSVSQDYQYWRQQLGRYGLSGEAQTALMGTLSEGQKARIVFALLAIEQPNMLLLDEPTNGLDIPTIDSLADAIMAFNGGVVVVSHDFRLLDKIAKDIMVCENKTVTRWDGSIGEYKNHLRKKMIASQAV</sequence>
<feature type="transmembrane region" description="Helical" evidence="12">
    <location>
        <begin position="140"/>
        <end position="157"/>
    </location>
</feature>
<feature type="transmembrane region" description="Helical" evidence="12">
    <location>
        <begin position="209"/>
        <end position="228"/>
    </location>
</feature>
<comment type="subcellular location">
    <subcellularLocation>
        <location evidence="1">Endoplasmic reticulum membrane</location>
        <topology evidence="1">Multi-pass membrane protein</topology>
    </subcellularLocation>
</comment>
<dbReference type="FunFam" id="3.40.50.300:FF:000549">
    <property type="entry name" value="ABC transporter ATP-binding protein arb1"/>
    <property type="match status" value="1"/>
</dbReference>
<evidence type="ECO:0000256" key="6">
    <source>
        <dbReference type="ARBA" id="ARBA00022741"/>
    </source>
</evidence>
<feature type="domain" description="ABC transporter" evidence="13">
    <location>
        <begin position="912"/>
        <end position="1153"/>
    </location>
</feature>
<keyword evidence="8" id="KW-0067">ATP-binding</keyword>
<feature type="region of interest" description="Disordered" evidence="11">
    <location>
        <begin position="670"/>
        <end position="708"/>
    </location>
</feature>
<feature type="compositionally biased region" description="Basic and acidic residues" evidence="11">
    <location>
        <begin position="842"/>
        <end position="855"/>
    </location>
</feature>
<evidence type="ECO:0000256" key="2">
    <source>
        <dbReference type="ARBA" id="ARBA00022676"/>
    </source>
</evidence>
<dbReference type="InterPro" id="IPR005599">
    <property type="entry name" value="GPI_mannosylTrfase"/>
</dbReference>
<keyword evidence="3" id="KW-0808">Transferase</keyword>
<protein>
    <recommendedName>
        <fullName evidence="13">ABC transporter domain-containing protein</fullName>
    </recommendedName>
</protein>
<evidence type="ECO:0000256" key="9">
    <source>
        <dbReference type="ARBA" id="ARBA00022989"/>
    </source>
</evidence>
<evidence type="ECO:0000313" key="15">
    <source>
        <dbReference type="Proteomes" id="UP000308549"/>
    </source>
</evidence>
<dbReference type="CDD" id="cd03221">
    <property type="entry name" value="ABCF_EF-3"/>
    <property type="match status" value="2"/>
</dbReference>
<accession>A0A4V5N5B8</accession>
<feature type="transmembrane region" description="Helical" evidence="12">
    <location>
        <begin position="625"/>
        <end position="650"/>
    </location>
</feature>
<dbReference type="EMBL" id="NAJL01000009">
    <property type="protein sequence ID" value="TKA31129.1"/>
    <property type="molecule type" value="Genomic_DNA"/>
</dbReference>
<dbReference type="SUPFAM" id="SSF52540">
    <property type="entry name" value="P-loop containing nucleoside triphosphate hydrolases"/>
    <property type="match status" value="2"/>
</dbReference>
<dbReference type="Proteomes" id="UP000308549">
    <property type="component" value="Unassembled WGS sequence"/>
</dbReference>
<keyword evidence="5" id="KW-0677">Repeat</keyword>
<feature type="region of interest" description="Disordered" evidence="11">
    <location>
        <begin position="786"/>
        <end position="823"/>
    </location>
</feature>
<keyword evidence="6" id="KW-0547">Nucleotide-binding</keyword>
<dbReference type="InterPro" id="IPR003439">
    <property type="entry name" value="ABC_transporter-like_ATP-bd"/>
</dbReference>
<keyword evidence="15" id="KW-1185">Reference proteome</keyword>
<dbReference type="PROSITE" id="PS50893">
    <property type="entry name" value="ABC_TRANSPORTER_2"/>
    <property type="match status" value="2"/>
</dbReference>
<dbReference type="InterPro" id="IPR032781">
    <property type="entry name" value="ABC_tran_Xtn"/>
</dbReference>
<dbReference type="GO" id="GO:0005789">
    <property type="term" value="C:endoplasmic reticulum membrane"/>
    <property type="evidence" value="ECO:0007669"/>
    <property type="project" value="UniProtKB-SubCell"/>
</dbReference>
<evidence type="ECO:0000256" key="7">
    <source>
        <dbReference type="ARBA" id="ARBA00022824"/>
    </source>
</evidence>
<dbReference type="Pfam" id="PF00005">
    <property type="entry name" value="ABC_tran"/>
    <property type="match status" value="2"/>
</dbReference>
<evidence type="ECO:0000313" key="14">
    <source>
        <dbReference type="EMBL" id="TKA31129.1"/>
    </source>
</evidence>
<keyword evidence="7" id="KW-0256">Endoplasmic reticulum</keyword>
<keyword evidence="4 12" id="KW-0812">Transmembrane</keyword>
<feature type="transmembrane region" description="Helical" evidence="12">
    <location>
        <begin position="753"/>
        <end position="777"/>
    </location>
</feature>
<evidence type="ECO:0000256" key="3">
    <source>
        <dbReference type="ARBA" id="ARBA00022679"/>
    </source>
</evidence>
<reference evidence="14 15" key="1">
    <citation type="submission" date="2017-03" db="EMBL/GenBank/DDBJ databases">
        <title>Genomes of endolithic fungi from Antarctica.</title>
        <authorList>
            <person name="Coleine C."/>
            <person name="Masonjones S."/>
            <person name="Stajich J.E."/>
        </authorList>
    </citation>
    <scope>NUCLEOTIDE SEQUENCE [LARGE SCALE GENOMIC DNA]</scope>
    <source>
        <strain evidence="14 15">CCFEE 6315</strain>
    </source>
</reference>
<keyword evidence="2" id="KW-0328">Glycosyltransferase</keyword>
<dbReference type="OrthoDB" id="2110130at2759"/>
<dbReference type="InterPro" id="IPR027417">
    <property type="entry name" value="P-loop_NTPase"/>
</dbReference>
<evidence type="ECO:0000256" key="11">
    <source>
        <dbReference type="SAM" id="MobiDB-lite"/>
    </source>
</evidence>
<keyword evidence="9 12" id="KW-1133">Transmembrane helix</keyword>
<evidence type="ECO:0000256" key="8">
    <source>
        <dbReference type="ARBA" id="ARBA00022840"/>
    </source>
</evidence>
<feature type="region of interest" description="Disordered" evidence="11">
    <location>
        <begin position="836"/>
        <end position="880"/>
    </location>
</feature>
<dbReference type="Pfam" id="PF12848">
    <property type="entry name" value="ABC_tran_Xtn"/>
    <property type="match status" value="1"/>
</dbReference>
<dbReference type="GO" id="GO:0005524">
    <property type="term" value="F:ATP binding"/>
    <property type="evidence" value="ECO:0007669"/>
    <property type="project" value="UniProtKB-KW"/>
</dbReference>
<organism evidence="14 15">
    <name type="scientific">Salinomyces thailandicus</name>
    <dbReference type="NCBI Taxonomy" id="706561"/>
    <lineage>
        <taxon>Eukaryota</taxon>
        <taxon>Fungi</taxon>
        <taxon>Dikarya</taxon>
        <taxon>Ascomycota</taxon>
        <taxon>Pezizomycotina</taxon>
        <taxon>Dothideomycetes</taxon>
        <taxon>Dothideomycetidae</taxon>
        <taxon>Mycosphaerellales</taxon>
        <taxon>Teratosphaeriaceae</taxon>
        <taxon>Salinomyces</taxon>
    </lineage>
</organism>
<dbReference type="PANTHER" id="PTHR19211:SF15">
    <property type="entry name" value="ATP-BINDING CASSETTE SUB-FAMILY F MEMBER 2"/>
    <property type="match status" value="1"/>
</dbReference>
<name>A0A4V5N5B8_9PEZI</name>
<feature type="transmembrane region" description="Helical" evidence="12">
    <location>
        <begin position="345"/>
        <end position="363"/>
    </location>
</feature>
<dbReference type="GO" id="GO:0016757">
    <property type="term" value="F:glycosyltransferase activity"/>
    <property type="evidence" value="ECO:0007669"/>
    <property type="project" value="UniProtKB-KW"/>
</dbReference>
<dbReference type="FunFam" id="3.40.50.300:FF:000618">
    <property type="entry name" value="ATP-binding cassette (ABC) transporter, putative"/>
    <property type="match status" value="1"/>
</dbReference>
<dbReference type="SMART" id="SM00382">
    <property type="entry name" value="AAA"/>
    <property type="match status" value="2"/>
</dbReference>
<evidence type="ECO:0000259" key="13">
    <source>
        <dbReference type="PROSITE" id="PS50893"/>
    </source>
</evidence>